<evidence type="ECO:0000256" key="1">
    <source>
        <dbReference type="SAM" id="MobiDB-lite"/>
    </source>
</evidence>
<reference evidence="3" key="1">
    <citation type="journal article" date="2017" name="Nat. Microbiol.">
        <title>Global analysis of biosynthetic gene clusters reveals vast potential of secondary metabolite production in Penicillium species.</title>
        <authorList>
            <person name="Nielsen J.C."/>
            <person name="Grijseels S."/>
            <person name="Prigent S."/>
            <person name="Ji B."/>
            <person name="Dainat J."/>
            <person name="Nielsen K.F."/>
            <person name="Frisvad J.C."/>
            <person name="Workman M."/>
            <person name="Nielsen J."/>
        </authorList>
    </citation>
    <scope>NUCLEOTIDE SEQUENCE [LARGE SCALE GENOMIC DNA]</scope>
    <source>
        <strain evidence="3">IBT 14082</strain>
    </source>
</reference>
<evidence type="ECO:0000313" key="3">
    <source>
        <dbReference type="Proteomes" id="UP000191342"/>
    </source>
</evidence>
<feature type="region of interest" description="Disordered" evidence="1">
    <location>
        <begin position="1"/>
        <end position="36"/>
    </location>
</feature>
<gene>
    <name evidence="2" type="ORF">PENFLA_c047G02975</name>
</gene>
<protein>
    <submittedName>
        <fullName evidence="2">Uncharacterized protein</fullName>
    </submittedName>
</protein>
<comment type="caution">
    <text evidence="2">The sequence shown here is derived from an EMBL/GenBank/DDBJ whole genome shotgun (WGS) entry which is preliminary data.</text>
</comment>
<dbReference type="Proteomes" id="UP000191342">
    <property type="component" value="Unassembled WGS sequence"/>
</dbReference>
<feature type="compositionally biased region" description="Basic and acidic residues" evidence="1">
    <location>
        <begin position="11"/>
        <end position="26"/>
    </location>
</feature>
<dbReference type="AlphaFoldDB" id="A0A1V6SHY7"/>
<proteinExistence type="predicted"/>
<accession>A0A1V6SHY7</accession>
<organism evidence="2 3">
    <name type="scientific">Penicillium flavigenum</name>
    <dbReference type="NCBI Taxonomy" id="254877"/>
    <lineage>
        <taxon>Eukaryota</taxon>
        <taxon>Fungi</taxon>
        <taxon>Dikarya</taxon>
        <taxon>Ascomycota</taxon>
        <taxon>Pezizomycotina</taxon>
        <taxon>Eurotiomycetes</taxon>
        <taxon>Eurotiomycetidae</taxon>
        <taxon>Eurotiales</taxon>
        <taxon>Aspergillaceae</taxon>
        <taxon>Penicillium</taxon>
    </lineage>
</organism>
<dbReference type="EMBL" id="MLQL01000047">
    <property type="protein sequence ID" value="OQE13498.1"/>
    <property type="molecule type" value="Genomic_DNA"/>
</dbReference>
<keyword evidence="3" id="KW-1185">Reference proteome</keyword>
<name>A0A1V6SHY7_9EURO</name>
<sequence>MTRAIAMEWTRQNKMEKPPKQEDSKNHKSQHCKIGPSFGVIDKRIPLHRLGHKQMRGHLHVATHSRH</sequence>
<evidence type="ECO:0000313" key="2">
    <source>
        <dbReference type="EMBL" id="OQE13498.1"/>
    </source>
</evidence>